<evidence type="ECO:0000259" key="2">
    <source>
        <dbReference type="Pfam" id="PF01757"/>
    </source>
</evidence>
<evidence type="ECO:0000313" key="4">
    <source>
        <dbReference type="Proteomes" id="UP001139104"/>
    </source>
</evidence>
<reference evidence="3" key="1">
    <citation type="journal article" date="2022" name="ISME J.">
        <title>Identification of active gaseous-alkane degraders at natural gas seeps.</title>
        <authorList>
            <person name="Farhan Ul Haque M."/>
            <person name="Hernandez M."/>
            <person name="Crombie A.T."/>
            <person name="Murrell J.C."/>
        </authorList>
    </citation>
    <scope>NUCLEOTIDE SEQUENCE</scope>
    <source>
        <strain evidence="3">PC2</strain>
    </source>
</reference>
<proteinExistence type="predicted"/>
<keyword evidence="4" id="KW-1185">Reference proteome</keyword>
<dbReference type="PANTHER" id="PTHR23028:SF53">
    <property type="entry name" value="ACYL_TRANSF_3 DOMAIN-CONTAINING PROTEIN"/>
    <property type="match status" value="1"/>
</dbReference>
<keyword evidence="1" id="KW-0472">Membrane</keyword>
<accession>A0ABS9ZB89</accession>
<feature type="transmembrane region" description="Helical" evidence="1">
    <location>
        <begin position="30"/>
        <end position="48"/>
    </location>
</feature>
<feature type="transmembrane region" description="Helical" evidence="1">
    <location>
        <begin position="254"/>
        <end position="272"/>
    </location>
</feature>
<organism evidence="3 4">
    <name type="scientific">Candidatus Rhodoblastus alkanivorans</name>
    <dbReference type="NCBI Taxonomy" id="2954117"/>
    <lineage>
        <taxon>Bacteria</taxon>
        <taxon>Pseudomonadati</taxon>
        <taxon>Pseudomonadota</taxon>
        <taxon>Alphaproteobacteria</taxon>
        <taxon>Hyphomicrobiales</taxon>
        <taxon>Rhodoblastaceae</taxon>
        <taxon>Rhodoblastus</taxon>
    </lineage>
</organism>
<feature type="transmembrane region" description="Helical" evidence="1">
    <location>
        <begin position="99"/>
        <end position="121"/>
    </location>
</feature>
<sequence>MLSDNLCKSSKSDRLTFNDVFTGKDNNFNFIRVVAASFVLLSHCYPLAGMNNFDPFYYYLGGYDTGGGYGVAIFFVISGFLVTKSVLQHDLMSYLLSRLLRIVPGLAFALIFSAFVIGPIVTQKPLSYYLLSHETWRYLEGVNVFAIRQDLPGVFLANPEAKIVNGSLWTLPIEFGFYLILPVIGGLGLLKRWTALGVLLAGIVSYAALVLVFHFSWNAQGGNLFRGAPVFSTARNFIFFFSGASLWLWRDRIIYSRGMAIVMVIMLYIFSVNSYKTAVFYIALPYIVMYLAFSRSDILGMYKRVGDYSYGVYIYAFPVQQFIVAKMDGVSPLALFVIAAPITLLLAVASWHIVEHPALRLRERIFRRENSPGPAALVRSCRERDFNVGRN</sequence>
<feature type="transmembrane region" description="Helical" evidence="1">
    <location>
        <begin position="68"/>
        <end position="87"/>
    </location>
</feature>
<dbReference type="Pfam" id="PF01757">
    <property type="entry name" value="Acyl_transf_3"/>
    <property type="match status" value="1"/>
</dbReference>
<gene>
    <name evidence="3" type="ORF">K2U94_16290</name>
</gene>
<evidence type="ECO:0000313" key="3">
    <source>
        <dbReference type="EMBL" id="MCI4684301.1"/>
    </source>
</evidence>
<dbReference type="PANTHER" id="PTHR23028">
    <property type="entry name" value="ACETYLTRANSFERASE"/>
    <property type="match status" value="1"/>
</dbReference>
<dbReference type="InterPro" id="IPR002656">
    <property type="entry name" value="Acyl_transf_3_dom"/>
</dbReference>
<dbReference type="GO" id="GO:0016746">
    <property type="term" value="F:acyltransferase activity"/>
    <property type="evidence" value="ECO:0007669"/>
    <property type="project" value="UniProtKB-KW"/>
</dbReference>
<dbReference type="RefSeq" id="WP_243068204.1">
    <property type="nucleotide sequence ID" value="NZ_JAIVFK010000030.1"/>
</dbReference>
<feature type="transmembrane region" description="Helical" evidence="1">
    <location>
        <begin position="168"/>
        <end position="190"/>
    </location>
</feature>
<dbReference type="InterPro" id="IPR050879">
    <property type="entry name" value="Acyltransferase_3"/>
</dbReference>
<keyword evidence="1" id="KW-0812">Transmembrane</keyword>
<keyword evidence="3" id="KW-0012">Acyltransferase</keyword>
<feature type="transmembrane region" description="Helical" evidence="1">
    <location>
        <begin position="229"/>
        <end position="249"/>
    </location>
</feature>
<feature type="transmembrane region" description="Helical" evidence="1">
    <location>
        <begin position="333"/>
        <end position="354"/>
    </location>
</feature>
<keyword evidence="3" id="KW-0808">Transferase</keyword>
<comment type="caution">
    <text evidence="3">The sequence shown here is derived from an EMBL/GenBank/DDBJ whole genome shotgun (WGS) entry which is preliminary data.</text>
</comment>
<evidence type="ECO:0000256" key="1">
    <source>
        <dbReference type="SAM" id="Phobius"/>
    </source>
</evidence>
<name>A0ABS9ZB89_9HYPH</name>
<protein>
    <submittedName>
        <fullName evidence="3">Acyltransferase</fullName>
    </submittedName>
</protein>
<dbReference type="Proteomes" id="UP001139104">
    <property type="component" value="Unassembled WGS sequence"/>
</dbReference>
<feature type="domain" description="Acyltransferase 3" evidence="2">
    <location>
        <begin position="27"/>
        <end position="351"/>
    </location>
</feature>
<feature type="transmembrane region" description="Helical" evidence="1">
    <location>
        <begin position="197"/>
        <end position="217"/>
    </location>
</feature>
<keyword evidence="1" id="KW-1133">Transmembrane helix</keyword>
<dbReference type="EMBL" id="JAIVFP010000001">
    <property type="protein sequence ID" value="MCI4684301.1"/>
    <property type="molecule type" value="Genomic_DNA"/>
</dbReference>
<feature type="transmembrane region" description="Helical" evidence="1">
    <location>
        <begin position="278"/>
        <end position="296"/>
    </location>
</feature>